<dbReference type="Gene3D" id="1.10.472.10">
    <property type="entry name" value="Cyclin-like"/>
    <property type="match status" value="1"/>
</dbReference>
<evidence type="ECO:0000256" key="1">
    <source>
        <dbReference type="SAM" id="MobiDB-lite"/>
    </source>
</evidence>
<dbReference type="AlphaFoldDB" id="A0A6V0ZX60"/>
<dbReference type="EMBL" id="HBGZ01034025">
    <property type="protein sequence ID" value="CAD9633360.1"/>
    <property type="molecule type" value="Transcribed_RNA"/>
</dbReference>
<evidence type="ECO:0000313" key="4">
    <source>
        <dbReference type="Proteomes" id="UP001224775"/>
    </source>
</evidence>
<dbReference type="InterPro" id="IPR036915">
    <property type="entry name" value="Cyclin-like_sf"/>
</dbReference>
<dbReference type="Pfam" id="PF08613">
    <property type="entry name" value="Cyclin"/>
    <property type="match status" value="1"/>
</dbReference>
<gene>
    <name evidence="3" type="ORF">QTG54_000892</name>
    <name evidence="2" type="ORF">SMAR0320_LOCUS24402</name>
</gene>
<reference evidence="2" key="1">
    <citation type="submission" date="2021-01" db="EMBL/GenBank/DDBJ databases">
        <authorList>
            <person name="Corre E."/>
            <person name="Pelletier E."/>
            <person name="Niang G."/>
            <person name="Scheremetjew M."/>
            <person name="Finn R."/>
            <person name="Kale V."/>
            <person name="Holt S."/>
            <person name="Cochrane G."/>
            <person name="Meng A."/>
            <person name="Brown T."/>
            <person name="Cohen L."/>
        </authorList>
    </citation>
    <scope>NUCLEOTIDE SEQUENCE</scope>
    <source>
        <strain evidence="2">SM1012Den-03</strain>
    </source>
</reference>
<reference evidence="3" key="2">
    <citation type="submission" date="2023-06" db="EMBL/GenBank/DDBJ databases">
        <title>Survivors Of The Sea: Transcriptome response of Skeletonema marinoi to long-term dormancy.</title>
        <authorList>
            <person name="Pinder M.I.M."/>
            <person name="Kourtchenko O."/>
            <person name="Robertson E.K."/>
            <person name="Larsson T."/>
            <person name="Maumus F."/>
            <person name="Osuna-Cruz C.M."/>
            <person name="Vancaester E."/>
            <person name="Stenow R."/>
            <person name="Vandepoele K."/>
            <person name="Ploug H."/>
            <person name="Bruchert V."/>
            <person name="Godhe A."/>
            <person name="Topel M."/>
        </authorList>
    </citation>
    <scope>NUCLEOTIDE SEQUENCE</scope>
    <source>
        <strain evidence="3">R05AC</strain>
    </source>
</reference>
<dbReference type="CDD" id="cd20558">
    <property type="entry name" value="CYCLIN_ScPCL7-like"/>
    <property type="match status" value="1"/>
</dbReference>
<dbReference type="Proteomes" id="UP001224775">
    <property type="component" value="Unassembled WGS sequence"/>
</dbReference>
<sequence length="422" mass="46811">MESTPHQESEGRAVCQVLAMVLERLVEASSNFEQDDSQVTKFHALRAPAIGICQYLERINKYASCSSECFVLALIYIDRLIQRNNFVLTELNVHRVVITAVLLAAKFFDDAYYNNAYYAKVGGVLVSEMNSLEVEFLFRINFSLRVVPEVFQKYHAELVSHASSMGLRIEPCSTDPSVLGIMAPQPKVQSSQHHRHGNVYPTSEIPQVMLSLDCPVDSAVQHNVPVVPPTAVYQQSTANHYNNGSITSHQHQLNPSQITPSPPQWKPVNGSEAGWKDSNGTMYHHILSQHLPGSTELAIELQQQLLLSHASKGQGATPAQQYGNMPPFPQLPVTTTPFSTACSPAYYAQVPENLNQPKPCYTSQQPHSNTMMHKNCADLIANDVGLTWQQPPDVTTSYSGHHYFVASPTSEFPINNSPQIRS</sequence>
<dbReference type="EMBL" id="JATAAI010000001">
    <property type="protein sequence ID" value="KAK1748953.1"/>
    <property type="molecule type" value="Genomic_DNA"/>
</dbReference>
<name>A0A6V0ZX60_9STRA</name>
<dbReference type="GO" id="GO:0019901">
    <property type="term" value="F:protein kinase binding"/>
    <property type="evidence" value="ECO:0007669"/>
    <property type="project" value="InterPro"/>
</dbReference>
<dbReference type="PANTHER" id="PTHR15615">
    <property type="match status" value="1"/>
</dbReference>
<evidence type="ECO:0000313" key="3">
    <source>
        <dbReference type="EMBL" id="KAK1748953.1"/>
    </source>
</evidence>
<keyword evidence="4" id="KW-1185">Reference proteome</keyword>
<feature type="region of interest" description="Disordered" evidence="1">
    <location>
        <begin position="246"/>
        <end position="269"/>
    </location>
</feature>
<dbReference type="InterPro" id="IPR013922">
    <property type="entry name" value="Cyclin_PHO80-like"/>
</dbReference>
<evidence type="ECO:0000313" key="2">
    <source>
        <dbReference type="EMBL" id="CAD9633360.1"/>
    </source>
</evidence>
<dbReference type="PANTHER" id="PTHR15615:SF108">
    <property type="entry name" value="PROTEIN CNPPD1"/>
    <property type="match status" value="1"/>
</dbReference>
<dbReference type="SUPFAM" id="SSF47954">
    <property type="entry name" value="Cyclin-like"/>
    <property type="match status" value="1"/>
</dbReference>
<proteinExistence type="predicted"/>
<feature type="compositionally biased region" description="Polar residues" evidence="1">
    <location>
        <begin position="246"/>
        <end position="259"/>
    </location>
</feature>
<organism evidence="2">
    <name type="scientific">Skeletonema marinoi</name>
    <dbReference type="NCBI Taxonomy" id="267567"/>
    <lineage>
        <taxon>Eukaryota</taxon>
        <taxon>Sar</taxon>
        <taxon>Stramenopiles</taxon>
        <taxon>Ochrophyta</taxon>
        <taxon>Bacillariophyta</taxon>
        <taxon>Coscinodiscophyceae</taxon>
        <taxon>Thalassiosirophycidae</taxon>
        <taxon>Thalassiosirales</taxon>
        <taxon>Skeletonemataceae</taxon>
        <taxon>Skeletonema</taxon>
        <taxon>Skeletonema marinoi-dohrnii complex</taxon>
    </lineage>
</organism>
<protein>
    <submittedName>
        <fullName evidence="3">Cyclin family protein</fullName>
    </submittedName>
</protein>
<accession>A0A6V0ZX60</accession>